<sequence length="828" mass="96126">MKNILKKLLQFGIIISPTICIYSQNTDSVLINQINNLTILENENDYNEGENYTPPMLHSGKNIIPNNLTFGFFPVRYRYRGYESNYNEVYINHIPINTLDNHSTPFNIYYGLNNTLRSLEYSNTINFNSFTFGNIGTHNNFDITAGNKRPTKQITYAYNNKILDQKINIIYNSGFKKNGYAFSLAINIRGSTNGYIPGTSGMNPALYVAIDKKIKKHILTFATLTAYSNIAAKSATTKEVYQLANSNYYNPTWGWDNGKKRNANNYKNFLPTIILADNHRINNYIQLHHGISITKGYSSNSGLDWYNAPDPRPDYYRYLPSYYKNTDITQYQNLLKFYANNPKALQINWYKLYLINQSSSDQRALYILSERRTNTTMITANSTITAFVTNNLHLTAGISIRYQNNRNFRKIQDLLGAKYWVNINPYIEQSYPSDTSIIQNNVEFPNEKIYKNGKYGYDFAINLSEQNTWVQLDWTKNKWNYSFAADYFTHQIKRQGYFQNGLFPNNSKTISPNYSFSNVNIKLGINYAINGKNYVQILIANLYQPPNVNSVFINPNTRDFVNNQVKNTHIQTTELSYIKNDSKIKLQINTYYTLIKNANENRYFYDDYYQSFASYILSNIQKLHYSGEIGIEYKFTPNFSTTGVVALSNNKYRNNPKLLVSSENNTTTLSNETVYLKNLHIPTSPNNLYALAANYSNGYKWSIRFIGNYFQNRYVSINPYRRTQLLLQDLNPITQNESIHSITHQEKLNNSILFNSLYSYSIPIYEKNKVQTISFFFICNNILNTKNIISSGYEQMRMDLKSYDINKFPNKYNYAIGRNIYISASITL</sequence>
<dbReference type="SUPFAM" id="SSF56935">
    <property type="entry name" value="Porins"/>
    <property type="match status" value="1"/>
</dbReference>
<dbReference type="OrthoDB" id="1453181at2"/>
<evidence type="ECO:0008006" key="3">
    <source>
        <dbReference type="Google" id="ProtNLM"/>
    </source>
</evidence>
<proteinExistence type="predicted"/>
<dbReference type="Proteomes" id="UP000292424">
    <property type="component" value="Chromosome"/>
</dbReference>
<evidence type="ECO:0000313" key="2">
    <source>
        <dbReference type="Proteomes" id="UP000292424"/>
    </source>
</evidence>
<accession>A0A5P2G6U1</accession>
<protein>
    <recommendedName>
        <fullName evidence="3">TonB-dependent receptor</fullName>
    </recommendedName>
</protein>
<gene>
    <name evidence="1" type="ORF">E0W69_012795</name>
</gene>
<name>A0A5P2G6U1_9BACT</name>
<keyword evidence="2" id="KW-1185">Reference proteome</keyword>
<dbReference type="EMBL" id="CP044016">
    <property type="protein sequence ID" value="QES89500.1"/>
    <property type="molecule type" value="Genomic_DNA"/>
</dbReference>
<evidence type="ECO:0000313" key="1">
    <source>
        <dbReference type="EMBL" id="QES89500.1"/>
    </source>
</evidence>
<dbReference type="RefSeq" id="WP_131330443.1">
    <property type="nucleotide sequence ID" value="NZ_CP044016.1"/>
</dbReference>
<organism evidence="1 2">
    <name type="scientific">Rhizosphaericola mali</name>
    <dbReference type="NCBI Taxonomy" id="2545455"/>
    <lineage>
        <taxon>Bacteria</taxon>
        <taxon>Pseudomonadati</taxon>
        <taxon>Bacteroidota</taxon>
        <taxon>Chitinophagia</taxon>
        <taxon>Chitinophagales</taxon>
        <taxon>Chitinophagaceae</taxon>
        <taxon>Rhizosphaericola</taxon>
    </lineage>
</organism>
<reference evidence="1 2" key="1">
    <citation type="submission" date="2019-09" db="EMBL/GenBank/DDBJ databases">
        <title>Complete genome sequence of Arachidicoccus sp. B3-10 isolated from apple orchard soil.</title>
        <authorList>
            <person name="Kim H.S."/>
            <person name="Han K.-I."/>
            <person name="Suh M.K."/>
            <person name="Lee K.C."/>
            <person name="Eom M.K."/>
            <person name="Kim J.-S."/>
            <person name="Kang S.W."/>
            <person name="Sin Y."/>
            <person name="Lee J.-S."/>
        </authorList>
    </citation>
    <scope>NUCLEOTIDE SEQUENCE [LARGE SCALE GENOMIC DNA]</scope>
    <source>
        <strain evidence="1 2">B3-10</strain>
    </source>
</reference>
<dbReference type="AlphaFoldDB" id="A0A5P2G6U1"/>
<dbReference type="KEGG" id="arac:E0W69_012795"/>